<organism evidence="3 4">
    <name type="scientific">Stagnimonas aquatica</name>
    <dbReference type="NCBI Taxonomy" id="2689987"/>
    <lineage>
        <taxon>Bacteria</taxon>
        <taxon>Pseudomonadati</taxon>
        <taxon>Pseudomonadota</taxon>
        <taxon>Gammaproteobacteria</taxon>
        <taxon>Nevskiales</taxon>
        <taxon>Nevskiaceae</taxon>
        <taxon>Stagnimonas</taxon>
    </lineage>
</organism>
<keyword evidence="2" id="KW-0067">ATP-binding</keyword>
<dbReference type="InterPro" id="IPR050445">
    <property type="entry name" value="Bact_polysacc_biosynth/exp"/>
</dbReference>
<proteinExistence type="predicted"/>
<dbReference type="Proteomes" id="UP000282106">
    <property type="component" value="Unassembled WGS sequence"/>
</dbReference>
<dbReference type="AlphaFoldDB" id="A0A3N0V8L2"/>
<dbReference type="InterPro" id="IPR005702">
    <property type="entry name" value="Wzc-like_C"/>
</dbReference>
<evidence type="ECO:0000313" key="3">
    <source>
        <dbReference type="EMBL" id="ROH89136.1"/>
    </source>
</evidence>
<dbReference type="CDD" id="cd05387">
    <property type="entry name" value="BY-kinase"/>
    <property type="match status" value="1"/>
</dbReference>
<dbReference type="EMBL" id="RJVO01000005">
    <property type="protein sequence ID" value="ROH89136.1"/>
    <property type="molecule type" value="Genomic_DNA"/>
</dbReference>
<dbReference type="PANTHER" id="PTHR32309:SF31">
    <property type="entry name" value="CAPSULAR EXOPOLYSACCHARIDE FAMILY"/>
    <property type="match status" value="1"/>
</dbReference>
<evidence type="ECO:0000256" key="1">
    <source>
        <dbReference type="ARBA" id="ARBA00022741"/>
    </source>
</evidence>
<protein>
    <recommendedName>
        <fullName evidence="5">Non-specific protein-tyrosine kinase</fullName>
    </recommendedName>
</protein>
<gene>
    <name evidence="3" type="ORF">ED208_12060</name>
</gene>
<dbReference type="InParanoid" id="A0A3N0V8L2"/>
<keyword evidence="4" id="KW-1185">Reference proteome</keyword>
<dbReference type="Gene3D" id="3.40.50.300">
    <property type="entry name" value="P-loop containing nucleotide triphosphate hydrolases"/>
    <property type="match status" value="1"/>
</dbReference>
<evidence type="ECO:0008006" key="5">
    <source>
        <dbReference type="Google" id="ProtNLM"/>
    </source>
</evidence>
<dbReference type="InterPro" id="IPR027417">
    <property type="entry name" value="P-loop_NTPase"/>
</dbReference>
<comment type="caution">
    <text evidence="3">The sequence shown here is derived from an EMBL/GenBank/DDBJ whole genome shotgun (WGS) entry which is preliminary data.</text>
</comment>
<dbReference type="RefSeq" id="WP_123212158.1">
    <property type="nucleotide sequence ID" value="NZ_RJVO01000005.1"/>
</dbReference>
<evidence type="ECO:0000313" key="4">
    <source>
        <dbReference type="Proteomes" id="UP000282106"/>
    </source>
</evidence>
<name>A0A3N0V8L2_9GAMM</name>
<reference evidence="3 4" key="1">
    <citation type="submission" date="2018-10" db="EMBL/GenBank/DDBJ databases">
        <authorList>
            <person name="Chen W.-M."/>
        </authorList>
    </citation>
    <scope>NUCLEOTIDE SEQUENCE [LARGE SCALE GENOMIC DNA]</scope>
    <source>
        <strain evidence="3 4">THS-13</strain>
    </source>
</reference>
<sequence>MSLVPGRQFANTEDPAHVAQYLIRYAGLGEDALQAIAELRAREELRFSEAALRLGLVTQADVDAALGASRNLESGRPARAQADAQLVVAHDPFHPHSEQIRVLRTAVLMRQGEAAANVLAVVSSQRGEGRSRLAAELAISCAQLNQPTLLVDADMRNPGLHPLFGLDNARGLANALAETAPPQLHGVNGLPQLSLLTAGRAAGNPLELLSSDALDALLVGWRRRYRHIVFDTPAVASYSDALAVANHAGAALPLARLHRTPTRDWKTLIQRLHSTRARVLGGVLNRI</sequence>
<accession>A0A3N0V8L2</accession>
<keyword evidence="1" id="KW-0547">Nucleotide-binding</keyword>
<dbReference type="InterPro" id="IPR017746">
    <property type="entry name" value="Cellulose_synthase_operon_BcsQ"/>
</dbReference>
<dbReference type="PANTHER" id="PTHR32309">
    <property type="entry name" value="TYROSINE-PROTEIN KINASE"/>
    <property type="match status" value="1"/>
</dbReference>
<dbReference type="SUPFAM" id="SSF52540">
    <property type="entry name" value="P-loop containing nucleoside triphosphate hydrolases"/>
    <property type="match status" value="1"/>
</dbReference>
<dbReference type="Pfam" id="PF06564">
    <property type="entry name" value="CBP_BcsQ"/>
    <property type="match status" value="1"/>
</dbReference>
<evidence type="ECO:0000256" key="2">
    <source>
        <dbReference type="ARBA" id="ARBA00022840"/>
    </source>
</evidence>